<dbReference type="InterPro" id="IPR000717">
    <property type="entry name" value="PCI_dom"/>
</dbReference>
<dbReference type="InterPro" id="IPR016650">
    <property type="entry name" value="eIF3e"/>
</dbReference>
<name>A0AAV5ERF7_ELECO</name>
<accession>A0AAV5ERF7</accession>
<reference evidence="6" key="1">
    <citation type="journal article" date="2018" name="DNA Res.">
        <title>Multiple hybrid de novo genome assembly of finger millet, an orphan allotetraploid crop.</title>
        <authorList>
            <person name="Hatakeyama M."/>
            <person name="Aluri S."/>
            <person name="Balachadran M.T."/>
            <person name="Sivarajan S.R."/>
            <person name="Patrignani A."/>
            <person name="Gruter S."/>
            <person name="Poveda L."/>
            <person name="Shimizu-Inatsugi R."/>
            <person name="Baeten J."/>
            <person name="Francoijs K.J."/>
            <person name="Nataraja K.N."/>
            <person name="Reddy Y.A.N."/>
            <person name="Phadnis S."/>
            <person name="Ravikumar R.L."/>
            <person name="Schlapbach R."/>
            <person name="Sreeman S.M."/>
            <person name="Shimizu K.K."/>
        </authorList>
    </citation>
    <scope>NUCLEOTIDE SEQUENCE</scope>
</reference>
<evidence type="ECO:0000256" key="2">
    <source>
        <dbReference type="ARBA" id="ARBA00022540"/>
    </source>
</evidence>
<evidence type="ECO:0000313" key="7">
    <source>
        <dbReference type="Proteomes" id="UP001054889"/>
    </source>
</evidence>
<feature type="region of interest" description="Disordered" evidence="4">
    <location>
        <begin position="1"/>
        <end position="27"/>
    </location>
</feature>
<protein>
    <recommendedName>
        <fullName evidence="5">PCI domain-containing protein</fullName>
    </recommendedName>
</protein>
<keyword evidence="7" id="KW-1185">Reference proteome</keyword>
<dbReference type="InterPro" id="IPR036390">
    <property type="entry name" value="WH_DNA-bd_sf"/>
</dbReference>
<dbReference type="Pfam" id="PF01399">
    <property type="entry name" value="PCI"/>
    <property type="match status" value="1"/>
</dbReference>
<gene>
    <name evidence="6" type="primary">gb12779</name>
    <name evidence="6" type="ORF">PR202_gb12779</name>
</gene>
<keyword evidence="2" id="KW-0396">Initiation factor</keyword>
<dbReference type="GO" id="GO:0005852">
    <property type="term" value="C:eukaryotic translation initiation factor 3 complex"/>
    <property type="evidence" value="ECO:0007669"/>
    <property type="project" value="InterPro"/>
</dbReference>
<dbReference type="PANTHER" id="PTHR10317">
    <property type="entry name" value="EUKARYOTIC TRANSLATION INITIATION FACTOR 3 SUBUNIT E"/>
    <property type="match status" value="1"/>
</dbReference>
<dbReference type="Proteomes" id="UP001054889">
    <property type="component" value="Unassembled WGS sequence"/>
</dbReference>
<dbReference type="AlphaFoldDB" id="A0AAV5ERF7"/>
<evidence type="ECO:0000256" key="3">
    <source>
        <dbReference type="ARBA" id="ARBA00022917"/>
    </source>
</evidence>
<evidence type="ECO:0000313" key="6">
    <source>
        <dbReference type="EMBL" id="GJN24997.1"/>
    </source>
</evidence>
<keyword evidence="1" id="KW-0963">Cytoplasm</keyword>
<reference evidence="6" key="2">
    <citation type="submission" date="2021-12" db="EMBL/GenBank/DDBJ databases">
        <title>Resequencing data analysis of finger millet.</title>
        <authorList>
            <person name="Hatakeyama M."/>
            <person name="Aluri S."/>
            <person name="Balachadran M.T."/>
            <person name="Sivarajan S.R."/>
            <person name="Poveda L."/>
            <person name="Shimizu-Inatsugi R."/>
            <person name="Schlapbach R."/>
            <person name="Sreeman S.M."/>
            <person name="Shimizu K.K."/>
        </authorList>
    </citation>
    <scope>NUCLEOTIDE SEQUENCE</scope>
</reference>
<dbReference type="GO" id="GO:0003743">
    <property type="term" value="F:translation initiation factor activity"/>
    <property type="evidence" value="ECO:0007669"/>
    <property type="project" value="UniProtKB-KW"/>
</dbReference>
<keyword evidence="3" id="KW-0648">Protein biosynthesis</keyword>
<feature type="compositionally biased region" description="Basic residues" evidence="4">
    <location>
        <begin position="14"/>
        <end position="24"/>
    </location>
</feature>
<proteinExistence type="predicted"/>
<evidence type="ECO:0000256" key="1">
    <source>
        <dbReference type="ARBA" id="ARBA00022490"/>
    </source>
</evidence>
<organism evidence="6 7">
    <name type="scientific">Eleusine coracana subsp. coracana</name>
    <dbReference type="NCBI Taxonomy" id="191504"/>
    <lineage>
        <taxon>Eukaryota</taxon>
        <taxon>Viridiplantae</taxon>
        <taxon>Streptophyta</taxon>
        <taxon>Embryophyta</taxon>
        <taxon>Tracheophyta</taxon>
        <taxon>Spermatophyta</taxon>
        <taxon>Magnoliopsida</taxon>
        <taxon>Liliopsida</taxon>
        <taxon>Poales</taxon>
        <taxon>Poaceae</taxon>
        <taxon>PACMAD clade</taxon>
        <taxon>Chloridoideae</taxon>
        <taxon>Cynodonteae</taxon>
        <taxon>Eleusininae</taxon>
        <taxon>Eleusine</taxon>
    </lineage>
</organism>
<comment type="caution">
    <text evidence="6">The sequence shown here is derived from an EMBL/GenBank/DDBJ whole genome shotgun (WGS) entry which is preliminary data.</text>
</comment>
<sequence length="270" mass="31694">MHPSEGPEGSRAPRLQKKAGKNTRRVANPFEGDHNTFGVKVIFFSFSRYLNAIWTNTHHLLRYLAVAVIVNKRRRNMLKEFIKVIQQEYHCYKDPITEFLKCLYVNYDFDGVPKKLMECEQVILNDPFLGRHTEEGNFISVPLRDEFVENARMLLFETYCCIHQRTDFRWEYDLIWCTIFAIKSILAEKMNIRRYEAELWVTNMVRSSKLDAKIDSVSGTLIMTTDHVNVHEQIVKDLKNLNSRTYILAKSIVELPQAAHQEGDNKSPRY</sequence>
<feature type="domain" description="PCI" evidence="5">
    <location>
        <begin position="186"/>
        <end position="224"/>
    </location>
</feature>
<dbReference type="EMBL" id="BQKI01000077">
    <property type="protein sequence ID" value="GJN24997.1"/>
    <property type="molecule type" value="Genomic_DNA"/>
</dbReference>
<evidence type="ECO:0000259" key="5">
    <source>
        <dbReference type="Pfam" id="PF01399"/>
    </source>
</evidence>
<dbReference type="SUPFAM" id="SSF46785">
    <property type="entry name" value="Winged helix' DNA-binding domain"/>
    <property type="match status" value="1"/>
</dbReference>
<evidence type="ECO:0000256" key="4">
    <source>
        <dbReference type="SAM" id="MobiDB-lite"/>
    </source>
</evidence>